<accession>A0A9J6ERL8</accession>
<comment type="caution">
    <text evidence="3">The sequence shown here is derived from an EMBL/GenBank/DDBJ whole genome shotgun (WGS) entry which is preliminary data.</text>
</comment>
<dbReference type="Pfam" id="PF13181">
    <property type="entry name" value="TPR_8"/>
    <property type="match status" value="1"/>
</dbReference>
<dbReference type="Proteomes" id="UP000821866">
    <property type="component" value="Chromosome 10"/>
</dbReference>
<dbReference type="SUPFAM" id="SSF48452">
    <property type="entry name" value="TPR-like"/>
    <property type="match status" value="1"/>
</dbReference>
<dbReference type="GO" id="GO:0000127">
    <property type="term" value="C:transcription factor TFIIIC complex"/>
    <property type="evidence" value="ECO:0007669"/>
    <property type="project" value="TreeGrafter"/>
</dbReference>
<reference evidence="3" key="1">
    <citation type="journal article" date="2020" name="Cell">
        <title>Large-Scale Comparative Analyses of Tick Genomes Elucidate Their Genetic Diversity and Vector Capacities.</title>
        <authorList>
            <consortium name="Tick Genome and Microbiome Consortium (TIGMIC)"/>
            <person name="Jia N."/>
            <person name="Wang J."/>
            <person name="Shi W."/>
            <person name="Du L."/>
            <person name="Sun Y."/>
            <person name="Zhan W."/>
            <person name="Jiang J.F."/>
            <person name="Wang Q."/>
            <person name="Zhang B."/>
            <person name="Ji P."/>
            <person name="Bell-Sakyi L."/>
            <person name="Cui X.M."/>
            <person name="Yuan T.T."/>
            <person name="Jiang B.G."/>
            <person name="Yang W.F."/>
            <person name="Lam T.T."/>
            <person name="Chang Q.C."/>
            <person name="Ding S.J."/>
            <person name="Wang X.J."/>
            <person name="Zhu J.G."/>
            <person name="Ruan X.D."/>
            <person name="Zhao L."/>
            <person name="Wei J.T."/>
            <person name="Ye R.Z."/>
            <person name="Que T.C."/>
            <person name="Du C.H."/>
            <person name="Zhou Y.H."/>
            <person name="Cheng J.X."/>
            <person name="Dai P.F."/>
            <person name="Guo W.B."/>
            <person name="Han X.H."/>
            <person name="Huang E.J."/>
            <person name="Li L.F."/>
            <person name="Wei W."/>
            <person name="Gao Y.C."/>
            <person name="Liu J.Z."/>
            <person name="Shao H.Z."/>
            <person name="Wang X."/>
            <person name="Wang C.C."/>
            <person name="Yang T.C."/>
            <person name="Huo Q.B."/>
            <person name="Li W."/>
            <person name="Chen H.Y."/>
            <person name="Chen S.E."/>
            <person name="Zhou L.G."/>
            <person name="Ni X.B."/>
            <person name="Tian J.H."/>
            <person name="Sheng Y."/>
            <person name="Liu T."/>
            <person name="Pan Y.S."/>
            <person name="Xia L.Y."/>
            <person name="Li J."/>
            <person name="Zhao F."/>
            <person name="Cao W.C."/>
        </authorList>
    </citation>
    <scope>NUCLEOTIDE SEQUENCE</scope>
    <source>
        <strain evidence="3">Rmic-2018</strain>
    </source>
</reference>
<evidence type="ECO:0000313" key="4">
    <source>
        <dbReference type="Proteomes" id="UP000821866"/>
    </source>
</evidence>
<dbReference type="SMART" id="SM00028">
    <property type="entry name" value="TPR"/>
    <property type="match status" value="5"/>
</dbReference>
<dbReference type="OMA" id="FMRNEIA"/>
<proteinExistence type="predicted"/>
<name>A0A9J6ERL8_RHIMP</name>
<dbReference type="InterPro" id="IPR011990">
    <property type="entry name" value="TPR-like_helical_dom_sf"/>
</dbReference>
<dbReference type="AlphaFoldDB" id="A0A9J6ERL8"/>
<dbReference type="OrthoDB" id="151490at2759"/>
<feature type="repeat" description="TPR" evidence="1">
    <location>
        <begin position="441"/>
        <end position="474"/>
    </location>
</feature>
<dbReference type="InterPro" id="IPR039340">
    <property type="entry name" value="Tfc4/TFIIIC-102/Sfc4"/>
</dbReference>
<keyword evidence="1" id="KW-0802">TPR repeat</keyword>
<feature type="repeat" description="TPR" evidence="1">
    <location>
        <begin position="808"/>
        <end position="841"/>
    </location>
</feature>
<evidence type="ECO:0000256" key="2">
    <source>
        <dbReference type="SAM" id="MobiDB-lite"/>
    </source>
</evidence>
<dbReference type="PROSITE" id="PS50005">
    <property type="entry name" value="TPR"/>
    <property type="match status" value="2"/>
</dbReference>
<dbReference type="VEuPathDB" id="VectorBase:LOC119179038"/>
<dbReference type="GO" id="GO:0006383">
    <property type="term" value="P:transcription by RNA polymerase III"/>
    <property type="evidence" value="ECO:0007669"/>
    <property type="project" value="InterPro"/>
</dbReference>
<dbReference type="InterPro" id="IPR019734">
    <property type="entry name" value="TPR_rpt"/>
</dbReference>
<dbReference type="Pfam" id="PF13176">
    <property type="entry name" value="TPR_7"/>
    <property type="match status" value="1"/>
</dbReference>
<keyword evidence="4" id="KW-1185">Reference proteome</keyword>
<evidence type="ECO:0000313" key="3">
    <source>
        <dbReference type="EMBL" id="KAH8036696.1"/>
    </source>
</evidence>
<organism evidence="3 4">
    <name type="scientific">Rhipicephalus microplus</name>
    <name type="common">Cattle tick</name>
    <name type="synonym">Boophilus microplus</name>
    <dbReference type="NCBI Taxonomy" id="6941"/>
    <lineage>
        <taxon>Eukaryota</taxon>
        <taxon>Metazoa</taxon>
        <taxon>Ecdysozoa</taxon>
        <taxon>Arthropoda</taxon>
        <taxon>Chelicerata</taxon>
        <taxon>Arachnida</taxon>
        <taxon>Acari</taxon>
        <taxon>Parasitiformes</taxon>
        <taxon>Ixodida</taxon>
        <taxon>Ixodoidea</taxon>
        <taxon>Ixodidae</taxon>
        <taxon>Rhipicephalinae</taxon>
        <taxon>Rhipicephalus</taxon>
        <taxon>Boophilus</taxon>
    </lineage>
</organism>
<protein>
    <submittedName>
        <fullName evidence="3">Uncharacterized protein</fullName>
    </submittedName>
</protein>
<feature type="region of interest" description="Disordered" evidence="2">
    <location>
        <begin position="40"/>
        <end position="65"/>
    </location>
</feature>
<dbReference type="EMBL" id="JABSTU010000002">
    <property type="protein sequence ID" value="KAH8036696.1"/>
    <property type="molecule type" value="Genomic_DNA"/>
</dbReference>
<evidence type="ECO:0000256" key="1">
    <source>
        <dbReference type="PROSITE-ProRule" id="PRU00339"/>
    </source>
</evidence>
<dbReference type="PANTHER" id="PTHR23082">
    <property type="entry name" value="TRANSCRIPTION INITIATION FACTOR IIIC TFIIIC , POLYPEPTIDE 3-RELATED"/>
    <property type="match status" value="1"/>
</dbReference>
<reference evidence="3" key="2">
    <citation type="submission" date="2021-09" db="EMBL/GenBank/DDBJ databases">
        <authorList>
            <person name="Jia N."/>
            <person name="Wang J."/>
            <person name="Shi W."/>
            <person name="Du L."/>
            <person name="Sun Y."/>
            <person name="Zhan W."/>
            <person name="Jiang J."/>
            <person name="Wang Q."/>
            <person name="Zhang B."/>
            <person name="Ji P."/>
            <person name="Sakyi L.B."/>
            <person name="Cui X."/>
            <person name="Yuan T."/>
            <person name="Jiang B."/>
            <person name="Yang W."/>
            <person name="Lam T.T.-Y."/>
            <person name="Chang Q."/>
            <person name="Ding S."/>
            <person name="Wang X."/>
            <person name="Zhu J."/>
            <person name="Ruan X."/>
            <person name="Zhao L."/>
            <person name="Wei J."/>
            <person name="Que T."/>
            <person name="Du C."/>
            <person name="Cheng J."/>
            <person name="Dai P."/>
            <person name="Han X."/>
            <person name="Huang E."/>
            <person name="Gao Y."/>
            <person name="Liu J."/>
            <person name="Shao H."/>
            <person name="Ye R."/>
            <person name="Li L."/>
            <person name="Wei W."/>
            <person name="Wang X."/>
            <person name="Wang C."/>
            <person name="Huo Q."/>
            <person name="Li W."/>
            <person name="Guo W."/>
            <person name="Chen H."/>
            <person name="Chen S."/>
            <person name="Zhou L."/>
            <person name="Zhou L."/>
            <person name="Ni X."/>
            <person name="Tian J."/>
            <person name="Zhou Y."/>
            <person name="Sheng Y."/>
            <person name="Liu T."/>
            <person name="Pan Y."/>
            <person name="Xia L."/>
            <person name="Li J."/>
            <person name="Zhao F."/>
            <person name="Cao W."/>
        </authorList>
    </citation>
    <scope>NUCLEOTIDE SEQUENCE</scope>
    <source>
        <strain evidence="3">Rmic-2018</strain>
        <tissue evidence="3">Larvae</tissue>
    </source>
</reference>
<sequence>MSDKTDSFKPSLGEMSDDQRDVYIALSSYLQQGDLLYDDSSSESWVSDETTPQTSEYSDATDMDDDKGQCEMLNSTDTAAETTIDRLVECVDSFLTSEDEESEEDDALEENVVEDRPQETRNVAKGLPRYLRGLMGEANMCFARGRYEDAVKMCLEIVRLAPTSPLPFQTLAMIYEELRDPNRSLQFGLIAAYLGTQDASEWSRLAQLCLEQGLLHKATLCLIRALRVDPHDLEMRRLLCTLYEQLGDEHRALVSCAVLARRIEEPDDCLLLSRRLVDVFRSRQNLPSAVRVLLDAATKFPAHITAEDIHTLLEMQLTLKMHSAALLVLHDHCGVQLLPLPEGHKTITAELLEDSLDAFERCLVPAELCIDIKTKLVVCLIHLGARHLVIDLVREMKRELDPEKSGDFLLNVAEAFMEAEFENDALPLLRMLVRTCNYGTAAVWLLYAECLKRLGRHQEATKAYERTCELAPRHAPSRLSLGQLLDAQGLRDQAIDCLATDSRLLQDTKDSTPEQQQDSASVLLCQARLLWDSGQREAFIESAMTLVRAHCLSVCSAEEYGAVYSNTYHLSRMKVLRELHEKRGFTPGWLTMESGVSVDELQACFLELYRALQETGRMDDLRQVVTEVLVAPMFNKDATSTQELEFLSFLAHYQDPDHVEHSFAIIRAMVLKYPNQARAWNLLGLVANQIPAWRKKGFYLRLLYKHENSLPLGVLVAHNAFLCANYKHALAEYTQLLHHVGKEEPMLLLCSGISLMRMAGQQLTLNQNCPGSQKSAGVQKSPRKFYWLATQGMAFLCRYLRARGSDCQEALFNVGRALHELGYPHMAVNMYQRALAAPPAVQEMPEVFDLRREIAFNLSLLYQRGGNNELSDWCINHYCVI</sequence>
<dbReference type="Gene3D" id="1.25.40.10">
    <property type="entry name" value="Tetratricopeptide repeat domain"/>
    <property type="match status" value="3"/>
</dbReference>
<gene>
    <name evidence="3" type="ORF">HPB51_003948</name>
</gene>
<dbReference type="PANTHER" id="PTHR23082:SF0">
    <property type="entry name" value="GENERAL TRANSCRIPTION FACTOR 3C POLYPEPTIDE 3"/>
    <property type="match status" value="1"/>
</dbReference>